<dbReference type="Proteomes" id="UP000182680">
    <property type="component" value="Unassembled WGS sequence"/>
</dbReference>
<proteinExistence type="predicted"/>
<dbReference type="Pfam" id="PF01966">
    <property type="entry name" value="HD"/>
    <property type="match status" value="1"/>
</dbReference>
<dbReference type="EMBL" id="FPIW01000060">
    <property type="protein sequence ID" value="SFW67218.1"/>
    <property type="molecule type" value="Genomic_DNA"/>
</dbReference>
<sequence>MELQHNSTLDIFDIKDHKNWFMAYAAEQCAKEEGRQHGDVAPMLLKLRHSHAVLENAERIVAGERLSPALGRVCLLAALYHDIGRFEQYLRYHTFKDRQSCDHGSLGVRILKREHRLIDEEPATRKAILAAIGLHNRFALPSGLPEATAVAAHVVRDADKLDILRVMDEHLSGPGPYNPTVVLSLPDTPGLYSETILKAVSENRVAAYADLRSVNDFRLLLGTWFFDMHFTSSRYQFVEDGHARNLVQGLPTDAAYDGARQAMLEKIGGRS</sequence>
<dbReference type="Gene3D" id="1.10.3210.10">
    <property type="entry name" value="Hypothetical protein af1432"/>
    <property type="match status" value="1"/>
</dbReference>
<organism evidence="2 3">
    <name type="scientific">Desulfovibrio desulfuricans</name>
    <dbReference type="NCBI Taxonomy" id="876"/>
    <lineage>
        <taxon>Bacteria</taxon>
        <taxon>Pseudomonadati</taxon>
        <taxon>Thermodesulfobacteriota</taxon>
        <taxon>Desulfovibrionia</taxon>
        <taxon>Desulfovibrionales</taxon>
        <taxon>Desulfovibrionaceae</taxon>
        <taxon>Desulfovibrio</taxon>
    </lineage>
</organism>
<dbReference type="SUPFAM" id="SSF109604">
    <property type="entry name" value="HD-domain/PDEase-like"/>
    <property type="match status" value="1"/>
</dbReference>
<dbReference type="PROSITE" id="PS51831">
    <property type="entry name" value="HD"/>
    <property type="match status" value="1"/>
</dbReference>
<evidence type="ECO:0000259" key="1">
    <source>
        <dbReference type="PROSITE" id="PS51831"/>
    </source>
</evidence>
<protein>
    <submittedName>
        <fullName evidence="2">HD domain-containing protein</fullName>
    </submittedName>
</protein>
<dbReference type="InterPro" id="IPR006674">
    <property type="entry name" value="HD_domain"/>
</dbReference>
<evidence type="ECO:0000313" key="2">
    <source>
        <dbReference type="EMBL" id="SFW67218.1"/>
    </source>
</evidence>
<gene>
    <name evidence="2" type="ORF">SAMN02910291_02425</name>
</gene>
<dbReference type="CDD" id="cd00077">
    <property type="entry name" value="HDc"/>
    <property type="match status" value="1"/>
</dbReference>
<dbReference type="InterPro" id="IPR003607">
    <property type="entry name" value="HD/PDEase_dom"/>
</dbReference>
<feature type="domain" description="HD" evidence="1">
    <location>
        <begin position="46"/>
        <end position="164"/>
    </location>
</feature>
<comment type="caution">
    <text evidence="2">The sequence shown here is derived from an EMBL/GenBank/DDBJ whole genome shotgun (WGS) entry which is preliminary data.</text>
</comment>
<dbReference type="RefSeq" id="WP_072312357.1">
    <property type="nucleotide sequence ID" value="NZ_FPIW01000060.1"/>
</dbReference>
<reference evidence="3" key="1">
    <citation type="submission" date="2016-11" db="EMBL/GenBank/DDBJ databases">
        <authorList>
            <person name="Jaros S."/>
            <person name="Januszkiewicz K."/>
            <person name="Wedrychowicz H."/>
        </authorList>
    </citation>
    <scope>NUCLEOTIDE SEQUENCE [LARGE SCALE GENOMIC DNA]</scope>
    <source>
        <strain evidence="3">DSM 7057</strain>
    </source>
</reference>
<dbReference type="AlphaFoldDB" id="A0AA94HUP1"/>
<evidence type="ECO:0000313" key="3">
    <source>
        <dbReference type="Proteomes" id="UP000182680"/>
    </source>
</evidence>
<accession>A0AA94HUP1</accession>
<name>A0AA94HUP1_DESDE</name>